<comment type="subunit">
    <text evidence="10">F-type ATPases have 2 components, CF(1) - the catalytic core - and CF(0) - the membrane proton channel. CF(1) has five subunits: alpha(3), beta(3), gamma(1), delta(1), epsilon(1). CF(0) has three main subunits: a, b and c.</text>
</comment>
<dbReference type="HAMAP" id="MF_00815">
    <property type="entry name" value="ATP_synth_gamma_bact"/>
    <property type="match status" value="1"/>
</dbReference>
<dbReference type="Pfam" id="PF00231">
    <property type="entry name" value="ATP-synt"/>
    <property type="match status" value="1"/>
</dbReference>
<dbReference type="Gene3D" id="3.40.1380.10">
    <property type="match status" value="1"/>
</dbReference>
<evidence type="ECO:0000256" key="5">
    <source>
        <dbReference type="ARBA" id="ARBA00022781"/>
    </source>
</evidence>
<dbReference type="PRINTS" id="PR00126">
    <property type="entry name" value="ATPASEGAMMA"/>
</dbReference>
<comment type="function">
    <text evidence="1 10">Produces ATP from ADP in the presence of a proton gradient across the membrane. The gamma chain is believed to be important in regulating ATPase activity and the flow of protons through the CF(0) complex.</text>
</comment>
<dbReference type="PANTHER" id="PTHR11693">
    <property type="entry name" value="ATP SYNTHASE GAMMA CHAIN"/>
    <property type="match status" value="1"/>
</dbReference>
<comment type="similarity">
    <text evidence="3 10">Belongs to the ATPase gamma chain family.</text>
</comment>
<keyword evidence="5 10" id="KW-0375">Hydrogen ion transport</keyword>
<evidence type="ECO:0000256" key="10">
    <source>
        <dbReference type="HAMAP-Rule" id="MF_00815"/>
    </source>
</evidence>
<evidence type="ECO:0000256" key="8">
    <source>
        <dbReference type="ARBA" id="ARBA00023196"/>
    </source>
</evidence>
<evidence type="ECO:0000256" key="6">
    <source>
        <dbReference type="ARBA" id="ARBA00023065"/>
    </source>
</evidence>
<evidence type="ECO:0000313" key="12">
    <source>
        <dbReference type="Proteomes" id="UP001223501"/>
    </source>
</evidence>
<dbReference type="SUPFAM" id="SSF52943">
    <property type="entry name" value="ATP synthase (F1-ATPase), gamma subunit"/>
    <property type="match status" value="1"/>
</dbReference>
<dbReference type="Gene3D" id="1.10.287.80">
    <property type="entry name" value="ATP synthase, gamma subunit, helix hairpin domain"/>
    <property type="match status" value="1"/>
</dbReference>
<gene>
    <name evidence="10 11" type="primary">atpG</name>
    <name evidence="11" type="ORF">OBA43_10550</name>
</gene>
<evidence type="ECO:0000256" key="7">
    <source>
        <dbReference type="ARBA" id="ARBA00023136"/>
    </source>
</evidence>
<proteinExistence type="inferred from homology"/>
<keyword evidence="12" id="KW-1185">Reference proteome</keyword>
<evidence type="ECO:0000256" key="3">
    <source>
        <dbReference type="ARBA" id="ARBA00007681"/>
    </source>
</evidence>
<evidence type="ECO:0000256" key="2">
    <source>
        <dbReference type="ARBA" id="ARBA00004170"/>
    </source>
</evidence>
<organism evidence="11 12">
    <name type="scientific">Empedobacter falsenii</name>
    <dbReference type="NCBI Taxonomy" id="343874"/>
    <lineage>
        <taxon>Bacteria</taxon>
        <taxon>Pseudomonadati</taxon>
        <taxon>Bacteroidota</taxon>
        <taxon>Flavobacteriia</taxon>
        <taxon>Flavobacteriales</taxon>
        <taxon>Weeksellaceae</taxon>
        <taxon>Empedobacter</taxon>
    </lineage>
</organism>
<evidence type="ECO:0000256" key="4">
    <source>
        <dbReference type="ARBA" id="ARBA00022448"/>
    </source>
</evidence>
<reference evidence="11 12" key="1">
    <citation type="submission" date="2022-09" db="EMBL/GenBank/DDBJ databases">
        <title>Whole genome sequencing analysis of tet(X)-positive Empedobacter falsenii YWS9-3.</title>
        <authorList>
            <person name="Chen C."/>
            <person name="Lv Y.-L."/>
        </authorList>
    </citation>
    <scope>NUCLEOTIDE SEQUENCE [LARGE SCALE GENOMIC DNA]</scope>
    <source>
        <strain evidence="11 12">YWS9-3_T</strain>
    </source>
</reference>
<keyword evidence="10" id="KW-1003">Cell membrane</keyword>
<keyword evidence="4 10" id="KW-0813">Transport</keyword>
<comment type="subcellular location">
    <subcellularLocation>
        <location evidence="10">Cell membrane</location>
        <topology evidence="10">Peripheral membrane protein</topology>
    </subcellularLocation>
    <subcellularLocation>
        <location evidence="2">Membrane</location>
        <topology evidence="2">Peripheral membrane protein</topology>
    </subcellularLocation>
</comment>
<protein>
    <recommendedName>
        <fullName evidence="10">ATP synthase gamma chain</fullName>
    </recommendedName>
    <alternativeName>
        <fullName evidence="10">ATP synthase F1 sector gamma subunit</fullName>
    </alternativeName>
    <alternativeName>
        <fullName evidence="10">F-ATPase gamma subunit</fullName>
    </alternativeName>
</protein>
<dbReference type="PANTHER" id="PTHR11693:SF22">
    <property type="entry name" value="ATP SYNTHASE SUBUNIT GAMMA, MITOCHONDRIAL"/>
    <property type="match status" value="1"/>
</dbReference>
<evidence type="ECO:0000313" key="11">
    <source>
        <dbReference type="EMBL" id="WIH96697.1"/>
    </source>
</evidence>
<keyword evidence="9 10" id="KW-0066">ATP synthesis</keyword>
<dbReference type="RefSeq" id="WP_284583181.1">
    <property type="nucleotide sequence ID" value="NZ_CP106831.1"/>
</dbReference>
<evidence type="ECO:0000256" key="9">
    <source>
        <dbReference type="ARBA" id="ARBA00023310"/>
    </source>
</evidence>
<accession>A0ABY8V6A2</accession>
<dbReference type="EMBL" id="CP106831">
    <property type="protein sequence ID" value="WIH96697.1"/>
    <property type="molecule type" value="Genomic_DNA"/>
</dbReference>
<keyword evidence="6 10" id="KW-0406">Ion transport</keyword>
<dbReference type="PROSITE" id="PS00153">
    <property type="entry name" value="ATPASE_GAMMA"/>
    <property type="match status" value="1"/>
</dbReference>
<dbReference type="InterPro" id="IPR000131">
    <property type="entry name" value="ATP_synth_F1_gsu"/>
</dbReference>
<dbReference type="NCBIfam" id="TIGR01146">
    <property type="entry name" value="ATPsyn_F1gamma"/>
    <property type="match status" value="1"/>
</dbReference>
<dbReference type="InterPro" id="IPR023632">
    <property type="entry name" value="ATP_synth_F1_gsu_CS"/>
</dbReference>
<name>A0ABY8V6A2_9FLAO</name>
<evidence type="ECO:0000256" key="1">
    <source>
        <dbReference type="ARBA" id="ARBA00003456"/>
    </source>
</evidence>
<dbReference type="CDD" id="cd12151">
    <property type="entry name" value="F1-ATPase_gamma"/>
    <property type="match status" value="1"/>
</dbReference>
<sequence>MANLKDIRTRITSVGSTMQITSAMKLVSAAKLKRATDSIVQLRPYADKLRELLQNVSSTLEAEVGGALTEEREVNKVLLVVINSNRGLCGGYNSSIIKKVNALLAGELAGKEIELLTIGKKANDTFSKTQTIYKNASSIWDNLNFADVAEIADDLVAKFEEGQYDQIRIIYNQFQNAAVQIVQDEQFLPVVLEKKEDETNNTAELDYIFNPSKEEILRDLIPQTLKTQLFKAVLDANASEHGARMTAMHKATDNASELQKSLKIQYNKARQAAITNEILEIVGGAEALNA</sequence>
<keyword evidence="8 10" id="KW-0139">CF(1)</keyword>
<dbReference type="InterPro" id="IPR035968">
    <property type="entry name" value="ATP_synth_F1_ATPase_gsu"/>
</dbReference>
<keyword evidence="7 10" id="KW-0472">Membrane</keyword>
<dbReference type="Proteomes" id="UP001223501">
    <property type="component" value="Chromosome"/>
</dbReference>